<comment type="caution">
    <text evidence="7">The sequence shown here is derived from an EMBL/GenBank/DDBJ whole genome shotgun (WGS) entry which is preliminary data.</text>
</comment>
<accession>A0ABT6EYZ7</accession>
<feature type="transmembrane region" description="Helical" evidence="6">
    <location>
        <begin position="129"/>
        <end position="151"/>
    </location>
</feature>
<reference evidence="7" key="1">
    <citation type="journal article" date="2022" name="Genome Biol. Evol.">
        <title>A New Gene Family Diagnostic for Intracellular Biomineralization of Amorphous Ca Carbonates by Cyanobacteria.</title>
        <authorList>
            <person name="Benzerara K."/>
            <person name="Duprat E."/>
            <person name="Bitard-Feildel T."/>
            <person name="Caumes G."/>
            <person name="Cassier-Chauvat C."/>
            <person name="Chauvat F."/>
            <person name="Dezi M."/>
            <person name="Diop S.I."/>
            <person name="Gaschignard G."/>
            <person name="Gorgen S."/>
            <person name="Gugger M."/>
            <person name="Lopez-Garcia P."/>
            <person name="Millet M."/>
            <person name="Skouri-Panet F."/>
            <person name="Moreira D."/>
            <person name="Callebaut I."/>
        </authorList>
    </citation>
    <scope>NUCLEOTIDE SEQUENCE</scope>
    <source>
        <strain evidence="7">G9</strain>
    </source>
</reference>
<feature type="transmembrane region" description="Helical" evidence="6">
    <location>
        <begin position="57"/>
        <end position="74"/>
    </location>
</feature>
<organism evidence="7 8">
    <name type="scientific">Candidatus Synechococcus calcipolaris G9</name>
    <dbReference type="NCBI Taxonomy" id="1497997"/>
    <lineage>
        <taxon>Bacteria</taxon>
        <taxon>Bacillati</taxon>
        <taxon>Cyanobacteriota</taxon>
        <taxon>Cyanophyceae</taxon>
        <taxon>Synechococcales</taxon>
        <taxon>Synechococcaceae</taxon>
        <taxon>Synechococcus</taxon>
    </lineage>
</organism>
<dbReference type="Proteomes" id="UP001154265">
    <property type="component" value="Unassembled WGS sequence"/>
</dbReference>
<dbReference type="InterPro" id="IPR001851">
    <property type="entry name" value="ABC_transp_permease"/>
</dbReference>
<feature type="transmembrane region" description="Helical" evidence="6">
    <location>
        <begin position="274"/>
        <end position="291"/>
    </location>
</feature>
<dbReference type="RefSeq" id="WP_277866727.1">
    <property type="nucleotide sequence ID" value="NZ_JAKKUT010000002.1"/>
</dbReference>
<evidence type="ECO:0000256" key="4">
    <source>
        <dbReference type="ARBA" id="ARBA00022989"/>
    </source>
</evidence>
<feature type="transmembrane region" description="Helical" evidence="6">
    <location>
        <begin position="171"/>
        <end position="188"/>
    </location>
</feature>
<sequence>MVGYLISLGIFTATFALFSLGLNLQWGFTGLINFGHVGFLAIGSYTTILLSLMNVPMAVAVIAGMILAMVLGLIMGMTTLRLREDYLAIVTIGMAEIVRLIALNEEWLTRGARGVFGFPLPLDRLEPSLPLKMAMIGVLTAIGVGVGWHWWQWLGRLRPDLSLRSPWLNRGFFVGFLVCVAGLEWGLWQTIEPLSLGRGLNVVMVLLTLIMGAIALGILITRWQSDIPLRQYANLATLRQFPLLTLLTHTLGFGLVAMLYWANVAGLWNYTYRAGLLWLLLIVLVIVFWQLEQWVRSPWGRVLKSIREDEDVAKALGKNVFFYKLQSLMLGGAIAALAGSFYAWQLTFINPEGFTSLLTFQAWTIVVLGGAGNNVGTILGATIFWAYTALTRFLPLDGGRLEALRMMVIGLLLIILMMWRPQGILGKKEELSLGR</sequence>
<keyword evidence="2" id="KW-1003">Cell membrane</keyword>
<feature type="transmembrane region" description="Helical" evidence="6">
    <location>
        <begin position="200"/>
        <end position="220"/>
    </location>
</feature>
<evidence type="ECO:0000256" key="1">
    <source>
        <dbReference type="ARBA" id="ARBA00004651"/>
    </source>
</evidence>
<reference evidence="7" key="2">
    <citation type="submission" date="2022-01" db="EMBL/GenBank/DDBJ databases">
        <authorList>
            <person name="Zivanovic Y."/>
            <person name="Moreira D."/>
            <person name="Lopez-Garcia P."/>
        </authorList>
    </citation>
    <scope>NUCLEOTIDE SEQUENCE</scope>
    <source>
        <strain evidence="7">G9</strain>
    </source>
</reference>
<dbReference type="PANTHER" id="PTHR30482">
    <property type="entry name" value="HIGH-AFFINITY BRANCHED-CHAIN AMINO ACID TRANSPORT SYSTEM PERMEASE"/>
    <property type="match status" value="1"/>
</dbReference>
<feature type="transmembrane region" description="Helical" evidence="6">
    <location>
        <begin position="328"/>
        <end position="345"/>
    </location>
</feature>
<keyword evidence="5 6" id="KW-0472">Membrane</keyword>
<dbReference type="CDD" id="cd06581">
    <property type="entry name" value="TM_PBP1_LivM_like"/>
    <property type="match status" value="1"/>
</dbReference>
<feature type="transmembrane region" description="Helical" evidence="6">
    <location>
        <begin position="31"/>
        <end position="51"/>
    </location>
</feature>
<evidence type="ECO:0000313" key="8">
    <source>
        <dbReference type="Proteomes" id="UP001154265"/>
    </source>
</evidence>
<evidence type="ECO:0000256" key="6">
    <source>
        <dbReference type="SAM" id="Phobius"/>
    </source>
</evidence>
<name>A0ABT6EYZ7_9SYNE</name>
<dbReference type="Pfam" id="PF02653">
    <property type="entry name" value="BPD_transp_2"/>
    <property type="match status" value="2"/>
</dbReference>
<feature type="transmembrane region" description="Helical" evidence="6">
    <location>
        <begin position="6"/>
        <end position="24"/>
    </location>
</feature>
<keyword evidence="8" id="KW-1185">Reference proteome</keyword>
<evidence type="ECO:0000256" key="3">
    <source>
        <dbReference type="ARBA" id="ARBA00022692"/>
    </source>
</evidence>
<evidence type="ECO:0000256" key="5">
    <source>
        <dbReference type="ARBA" id="ARBA00023136"/>
    </source>
</evidence>
<feature type="transmembrane region" description="Helical" evidence="6">
    <location>
        <begin position="365"/>
        <end position="390"/>
    </location>
</feature>
<dbReference type="PANTHER" id="PTHR30482:SF10">
    <property type="entry name" value="HIGH-AFFINITY BRANCHED-CHAIN AMINO ACID TRANSPORT PROTEIN BRAE"/>
    <property type="match status" value="1"/>
</dbReference>
<comment type="subcellular location">
    <subcellularLocation>
        <location evidence="1">Cell membrane</location>
        <topology evidence="1">Multi-pass membrane protein</topology>
    </subcellularLocation>
</comment>
<gene>
    <name evidence="7" type="ORF">L3556_07795</name>
</gene>
<feature type="transmembrane region" description="Helical" evidence="6">
    <location>
        <begin position="402"/>
        <end position="419"/>
    </location>
</feature>
<keyword evidence="4 6" id="KW-1133">Transmembrane helix</keyword>
<proteinExistence type="predicted"/>
<keyword evidence="3 6" id="KW-0812">Transmembrane</keyword>
<evidence type="ECO:0000256" key="2">
    <source>
        <dbReference type="ARBA" id="ARBA00022475"/>
    </source>
</evidence>
<evidence type="ECO:0000313" key="7">
    <source>
        <dbReference type="EMBL" id="MDG2990832.1"/>
    </source>
</evidence>
<dbReference type="InterPro" id="IPR043428">
    <property type="entry name" value="LivM-like"/>
</dbReference>
<feature type="transmembrane region" description="Helical" evidence="6">
    <location>
        <begin position="86"/>
        <end position="103"/>
    </location>
</feature>
<dbReference type="EMBL" id="JAKKUT010000002">
    <property type="protein sequence ID" value="MDG2990832.1"/>
    <property type="molecule type" value="Genomic_DNA"/>
</dbReference>
<feature type="transmembrane region" description="Helical" evidence="6">
    <location>
        <begin position="241"/>
        <end position="262"/>
    </location>
</feature>
<protein>
    <submittedName>
        <fullName evidence="7">Branched-chain amino acid ABC transporter permease</fullName>
    </submittedName>
</protein>